<accession>A0A7W7Y990</accession>
<keyword evidence="2" id="KW-1185">Reference proteome</keyword>
<protein>
    <submittedName>
        <fullName evidence="1">ABC-type Mn2+/Zn2+ transport system ATPase subunit</fullName>
    </submittedName>
</protein>
<dbReference type="InterPro" id="IPR027417">
    <property type="entry name" value="P-loop_NTPase"/>
</dbReference>
<gene>
    <name evidence="1" type="ORF">HNQ65_001561</name>
</gene>
<reference evidence="1 2" key="1">
    <citation type="submission" date="2020-08" db="EMBL/GenBank/DDBJ databases">
        <title>Genomic Encyclopedia of Type Strains, Phase IV (KMG-IV): sequencing the most valuable type-strain genomes for metagenomic binning, comparative biology and taxonomic classification.</title>
        <authorList>
            <person name="Goeker M."/>
        </authorList>
    </citation>
    <scope>NUCLEOTIDE SEQUENCE [LARGE SCALE GENOMIC DNA]</scope>
    <source>
        <strain evidence="1 2">DSM 12252</strain>
    </source>
</reference>
<organism evidence="1 2">
    <name type="scientific">Prosthecobacter vanneervenii</name>
    <dbReference type="NCBI Taxonomy" id="48466"/>
    <lineage>
        <taxon>Bacteria</taxon>
        <taxon>Pseudomonadati</taxon>
        <taxon>Verrucomicrobiota</taxon>
        <taxon>Verrucomicrobiia</taxon>
        <taxon>Verrucomicrobiales</taxon>
        <taxon>Verrucomicrobiaceae</taxon>
        <taxon>Prosthecobacter</taxon>
    </lineage>
</organism>
<dbReference type="Gene3D" id="3.40.50.300">
    <property type="entry name" value="P-loop containing nucleotide triphosphate hydrolases"/>
    <property type="match status" value="1"/>
</dbReference>
<dbReference type="EMBL" id="JACHIG010000002">
    <property type="protein sequence ID" value="MBB5031993.1"/>
    <property type="molecule type" value="Genomic_DNA"/>
</dbReference>
<comment type="caution">
    <text evidence="1">The sequence shown here is derived from an EMBL/GenBank/DDBJ whole genome shotgun (WGS) entry which is preliminary data.</text>
</comment>
<evidence type="ECO:0000313" key="2">
    <source>
        <dbReference type="Proteomes" id="UP000590740"/>
    </source>
</evidence>
<evidence type="ECO:0000313" key="1">
    <source>
        <dbReference type="EMBL" id="MBB5031993.1"/>
    </source>
</evidence>
<dbReference type="SUPFAM" id="SSF52540">
    <property type="entry name" value="P-loop containing nucleoside triphosphate hydrolases"/>
    <property type="match status" value="1"/>
</dbReference>
<name>A0A7W7Y990_9BACT</name>
<dbReference type="Proteomes" id="UP000590740">
    <property type="component" value="Unassembled WGS sequence"/>
</dbReference>
<dbReference type="AlphaFoldDB" id="A0A7W7Y990"/>
<proteinExistence type="predicted"/>
<sequence length="97" mass="10859">MHIPRLRMFAGPNGSGKSTIKSVVPESLLGIYINPDEIQKEAAHSGYLVVQDYSVETSPEEILEFLRGLYCCNVRALLKRLVACDLTTAAWTSEMWK</sequence>
<dbReference type="RefSeq" id="WP_221306073.1">
    <property type="nucleotide sequence ID" value="NZ_JACHIG010000002.1"/>
</dbReference>